<evidence type="ECO:0000313" key="4">
    <source>
        <dbReference type="Proteomes" id="UP000254326"/>
    </source>
</evidence>
<feature type="domain" description="Rad50/SbcC-type AAA" evidence="2">
    <location>
        <begin position="5"/>
        <end position="254"/>
    </location>
</feature>
<dbReference type="InterPro" id="IPR027417">
    <property type="entry name" value="P-loop_NTPase"/>
</dbReference>
<dbReference type="NCBIfam" id="TIGR03185">
    <property type="entry name" value="DNA_S_dndD"/>
    <property type="match status" value="1"/>
</dbReference>
<keyword evidence="1" id="KW-0175">Coiled coil</keyword>
<comment type="caution">
    <text evidence="3">The sequence shown here is derived from an EMBL/GenBank/DDBJ whole genome shotgun (WGS) entry which is preliminary data.</text>
</comment>
<name>A0A370UC01_9GAMM</name>
<dbReference type="PANTHER" id="PTHR32114">
    <property type="entry name" value="ABC TRANSPORTER ABCH.3"/>
    <property type="match status" value="1"/>
</dbReference>
<sequence>MLLKKITLTNIGIYKGTHIVDLETSVDKPVILFGALNGGGKTTFLDSLQLVLYGKFAKCSNRGSLSYGAFLATTRNRYAQEDEEVSIELVFSHTSETLTNTYRVKRSWTVARSVEQTKDKIEVFTDGAYDALLSQYWDDFVNEFLPLSLSDLFFFDGEKIENLAHPSRSAELIQTGIENLLGLDLFSQLQIDLGAQERLKKSDTLDATIINKVSQCENEIGEVSAELSALRKHSADLDQEASDVNIQINKQRQQARQTGAHLIEERDSIQFELGSVRQKLTFNKQQRVQLDSGCGPLALIKPLLDSVQKQAEKEQTIQKARQLDAAIHDYEASLLNSLSLVGVDMLAKQAVEDAMANLASQRQAVSSEECYIGFPPEIFNGLNDKLAADEVERAKLNEEREWLLEQESLLEKKEQAIPDYESVKHILVELNILEQKFNEIAARKQQVEQEIERAEAKYSVLNQRYTQLLTQQNKDTFEQKRALQIADHIQHLKQTMDGFARDLIRDNLTLLETKIAEKFAALTRKNKLVERITIDPSTFDLALYSEGDQRLSTSRLSAGERQLLAVAVMWGLAEASGRELPMVIDTPLGRLDGQHRSRLIDSYFPYAAPQVILLSTDEEIFGQYYQSLAPYISREYHIQYDETEQTSRFTEGYF</sequence>
<accession>A0A370UC01</accession>
<protein>
    <submittedName>
        <fullName evidence="3">DNA sulfur modification protein DndD</fullName>
    </submittedName>
</protein>
<dbReference type="GO" id="GO:0006302">
    <property type="term" value="P:double-strand break repair"/>
    <property type="evidence" value="ECO:0007669"/>
    <property type="project" value="InterPro"/>
</dbReference>
<dbReference type="GO" id="GO:0016887">
    <property type="term" value="F:ATP hydrolysis activity"/>
    <property type="evidence" value="ECO:0007669"/>
    <property type="project" value="InterPro"/>
</dbReference>
<dbReference type="InterPro" id="IPR017599">
    <property type="entry name" value="DNA_S_DndD"/>
</dbReference>
<dbReference type="Proteomes" id="UP000254326">
    <property type="component" value="Unassembled WGS sequence"/>
</dbReference>
<reference evidence="3 4" key="1">
    <citation type="submission" date="2018-06" db="EMBL/GenBank/DDBJ databases">
        <title>Marinomonas sp. YLB-05 draft genome sequence.</title>
        <authorList>
            <person name="Yu L."/>
            <person name="Tang X."/>
        </authorList>
    </citation>
    <scope>NUCLEOTIDE SEQUENCE [LARGE SCALE GENOMIC DNA]</scope>
    <source>
        <strain evidence="3 4">YLB-05</strain>
    </source>
</reference>
<evidence type="ECO:0000259" key="2">
    <source>
        <dbReference type="Pfam" id="PF13476"/>
    </source>
</evidence>
<evidence type="ECO:0000256" key="1">
    <source>
        <dbReference type="SAM" id="Coils"/>
    </source>
</evidence>
<dbReference type="AlphaFoldDB" id="A0A370UC01"/>
<dbReference type="OrthoDB" id="9795626at2"/>
<feature type="coiled-coil region" evidence="1">
    <location>
        <begin position="430"/>
        <end position="471"/>
    </location>
</feature>
<dbReference type="InterPro" id="IPR038729">
    <property type="entry name" value="Rad50/SbcC_AAA"/>
</dbReference>
<dbReference type="Gene3D" id="3.40.50.300">
    <property type="entry name" value="P-loop containing nucleotide triphosphate hydrolases"/>
    <property type="match status" value="2"/>
</dbReference>
<dbReference type="EMBL" id="QKRA01000002">
    <property type="protein sequence ID" value="RDL45326.1"/>
    <property type="molecule type" value="Genomic_DNA"/>
</dbReference>
<proteinExistence type="predicted"/>
<organism evidence="3 4">
    <name type="scientific">Marinomonas piezotolerans</name>
    <dbReference type="NCBI Taxonomy" id="2213058"/>
    <lineage>
        <taxon>Bacteria</taxon>
        <taxon>Pseudomonadati</taxon>
        <taxon>Pseudomonadota</taxon>
        <taxon>Gammaproteobacteria</taxon>
        <taxon>Oceanospirillales</taxon>
        <taxon>Oceanospirillaceae</taxon>
        <taxon>Marinomonas</taxon>
    </lineage>
</organism>
<dbReference type="SUPFAM" id="SSF52540">
    <property type="entry name" value="P-loop containing nucleoside triphosphate hydrolases"/>
    <property type="match status" value="1"/>
</dbReference>
<keyword evidence="4" id="KW-1185">Reference proteome</keyword>
<dbReference type="Pfam" id="PF13476">
    <property type="entry name" value="AAA_23"/>
    <property type="match status" value="1"/>
</dbReference>
<evidence type="ECO:0000313" key="3">
    <source>
        <dbReference type="EMBL" id="RDL45326.1"/>
    </source>
</evidence>
<dbReference type="RefSeq" id="WP_115467359.1">
    <property type="nucleotide sequence ID" value="NZ_QKRA01000002.1"/>
</dbReference>
<dbReference type="PANTHER" id="PTHR32114:SF2">
    <property type="entry name" value="ABC TRANSPORTER ABCH.3"/>
    <property type="match status" value="1"/>
</dbReference>
<gene>
    <name evidence="3" type="primary">dndD</name>
    <name evidence="3" type="ORF">DN730_06880</name>
</gene>